<dbReference type="KEGG" id="fpr:FP2_22850"/>
<sequence length="122" mass="14514">MNIYDFWKAVLDQNENEIRKYFQNDAYINWHCTNERFNVDEFIIANCEYPGDWEGSVERVEMLNDLIVTVVNVYPKGRNSSFHVTSFIKTKEDKIVSMDEYWADDGNAPQWRLDKHIGKAIR</sequence>
<reference evidence="1 2" key="2">
    <citation type="submission" date="2010-03" db="EMBL/GenBank/DDBJ databases">
        <authorList>
            <person name="Pajon A."/>
        </authorList>
    </citation>
    <scope>NUCLEOTIDE SEQUENCE [LARGE SCALE GENOMIC DNA]</scope>
    <source>
        <strain evidence="2">L2-6</strain>
    </source>
</reference>
<proteinExistence type="predicted"/>
<dbReference type="EMBL" id="FP929045">
    <property type="protein sequence ID" value="CBK99626.1"/>
    <property type="molecule type" value="Genomic_DNA"/>
</dbReference>
<organism evidence="1 2">
    <name type="scientific">Faecalibacterium prausnitzii L2-6</name>
    <dbReference type="NCBI Taxonomy" id="718252"/>
    <lineage>
        <taxon>Bacteria</taxon>
        <taxon>Bacillati</taxon>
        <taxon>Bacillota</taxon>
        <taxon>Clostridia</taxon>
        <taxon>Eubacteriales</taxon>
        <taxon>Oscillospiraceae</taxon>
        <taxon>Faecalibacterium</taxon>
    </lineage>
</organism>
<reference evidence="1 2" key="1">
    <citation type="submission" date="2010-03" db="EMBL/GenBank/DDBJ databases">
        <title>The genome sequence of Faecalibacterium prausnitzii L2/6.</title>
        <authorList>
            <consortium name="metaHIT consortium -- http://www.metahit.eu/"/>
            <person name="Pajon A."/>
            <person name="Turner K."/>
            <person name="Parkhill J."/>
            <person name="Duncan S."/>
            <person name="Flint H."/>
        </authorList>
    </citation>
    <scope>NUCLEOTIDE SEQUENCE [LARGE SCALE GENOMIC DNA]</scope>
    <source>
        <strain evidence="2">L2-6</strain>
    </source>
</reference>
<dbReference type="HOGENOM" id="CLU_136060_1_0_9"/>
<gene>
    <name evidence="1" type="ORF">FP2_22850</name>
</gene>
<dbReference type="Gene3D" id="3.10.450.50">
    <property type="match status" value="1"/>
</dbReference>
<dbReference type="PATRIC" id="fig|718252.3.peg.463"/>
<protein>
    <recommendedName>
        <fullName evidence="3">SnoaL-like domain-containing protein</fullName>
    </recommendedName>
</protein>
<dbReference type="Proteomes" id="UP000008804">
    <property type="component" value="Chromosome"/>
</dbReference>
<dbReference type="BioCyc" id="FPRA718252:G1375-1933-MONOMER"/>
<dbReference type="AlphaFoldDB" id="D4K027"/>
<keyword evidence="2" id="KW-1185">Reference proteome</keyword>
<evidence type="ECO:0008006" key="3">
    <source>
        <dbReference type="Google" id="ProtNLM"/>
    </source>
</evidence>
<dbReference type="RefSeq" id="WP_015565244.1">
    <property type="nucleotide sequence ID" value="NC_021042.1"/>
</dbReference>
<dbReference type="eggNOG" id="ENOG5032TGG">
    <property type="taxonomic scope" value="Bacteria"/>
</dbReference>
<dbReference type="SUPFAM" id="SSF54427">
    <property type="entry name" value="NTF2-like"/>
    <property type="match status" value="1"/>
</dbReference>
<name>D4K027_9FIRM</name>
<evidence type="ECO:0000313" key="1">
    <source>
        <dbReference type="EMBL" id="CBK99626.1"/>
    </source>
</evidence>
<accession>D4K027</accession>
<evidence type="ECO:0000313" key="2">
    <source>
        <dbReference type="Proteomes" id="UP000008804"/>
    </source>
</evidence>
<dbReference type="InterPro" id="IPR032710">
    <property type="entry name" value="NTF2-like_dom_sf"/>
</dbReference>